<dbReference type="InterPro" id="IPR029058">
    <property type="entry name" value="AB_hydrolase_fold"/>
</dbReference>
<dbReference type="Gene3D" id="3.40.50.1820">
    <property type="entry name" value="alpha/beta hydrolase"/>
    <property type="match status" value="1"/>
</dbReference>
<proteinExistence type="predicted"/>
<dbReference type="OrthoDB" id="8957634at2"/>
<dbReference type="RefSeq" id="WP_062089537.1">
    <property type="nucleotide sequence ID" value="NZ_FCOK02000039.1"/>
</dbReference>
<evidence type="ECO:0000313" key="2">
    <source>
        <dbReference type="EMBL" id="SAL50778.1"/>
    </source>
</evidence>
<dbReference type="PANTHER" id="PTHR43433">
    <property type="entry name" value="HYDROLASE, ALPHA/BETA FOLD FAMILY PROTEIN"/>
    <property type="match status" value="1"/>
</dbReference>
<dbReference type="GO" id="GO:0016787">
    <property type="term" value="F:hydrolase activity"/>
    <property type="evidence" value="ECO:0007669"/>
    <property type="project" value="UniProtKB-KW"/>
</dbReference>
<dbReference type="InterPro" id="IPR050471">
    <property type="entry name" value="AB_hydrolase"/>
</dbReference>
<dbReference type="InterPro" id="IPR000073">
    <property type="entry name" value="AB_hydrolase_1"/>
</dbReference>
<dbReference type="Proteomes" id="UP000054683">
    <property type="component" value="Unassembled WGS sequence"/>
</dbReference>
<organism evidence="2 3">
    <name type="scientific">Caballeronia udeis</name>
    <dbReference type="NCBI Taxonomy" id="1232866"/>
    <lineage>
        <taxon>Bacteria</taxon>
        <taxon>Pseudomonadati</taxon>
        <taxon>Pseudomonadota</taxon>
        <taxon>Betaproteobacteria</taxon>
        <taxon>Burkholderiales</taxon>
        <taxon>Burkholderiaceae</taxon>
        <taxon>Caballeronia</taxon>
    </lineage>
</organism>
<dbReference type="PRINTS" id="PR00111">
    <property type="entry name" value="ABHYDROLASE"/>
</dbReference>
<reference evidence="2 3" key="1">
    <citation type="submission" date="2016-01" db="EMBL/GenBank/DDBJ databases">
        <authorList>
            <person name="Oliw E.H."/>
        </authorList>
    </citation>
    <scope>NUCLEOTIDE SEQUENCE [LARGE SCALE GENOMIC DNA]</scope>
    <source>
        <strain evidence="2">LMG 27134</strain>
    </source>
</reference>
<accession>A0A158I2H6</accession>
<name>A0A158I2H6_9BURK</name>
<dbReference type="SUPFAM" id="SSF53474">
    <property type="entry name" value="alpha/beta-Hydrolases"/>
    <property type="match status" value="1"/>
</dbReference>
<keyword evidence="2" id="KW-0378">Hydrolase</keyword>
<dbReference type="PANTHER" id="PTHR43433:SF5">
    <property type="entry name" value="AB HYDROLASE-1 DOMAIN-CONTAINING PROTEIN"/>
    <property type="match status" value="1"/>
</dbReference>
<gene>
    <name evidence="2" type="ORF">AWB69_05170</name>
</gene>
<dbReference type="EMBL" id="FCOK02000039">
    <property type="protein sequence ID" value="SAL50778.1"/>
    <property type="molecule type" value="Genomic_DNA"/>
</dbReference>
<protein>
    <submittedName>
        <fullName evidence="2">Alpha/beta hydrolase</fullName>
    </submittedName>
</protein>
<feature type="domain" description="AB hydrolase-1" evidence="1">
    <location>
        <begin position="91"/>
        <end position="195"/>
    </location>
</feature>
<dbReference type="PRINTS" id="PR00412">
    <property type="entry name" value="EPOXHYDRLASE"/>
</dbReference>
<evidence type="ECO:0000313" key="3">
    <source>
        <dbReference type="Proteomes" id="UP000054683"/>
    </source>
</evidence>
<dbReference type="Pfam" id="PF00561">
    <property type="entry name" value="Abhydrolase_1"/>
    <property type="match status" value="1"/>
</dbReference>
<evidence type="ECO:0000259" key="1">
    <source>
        <dbReference type="Pfam" id="PF00561"/>
    </source>
</evidence>
<dbReference type="AlphaFoldDB" id="A0A158I2H6"/>
<sequence length="339" mass="36929">MTFKYRSDVTSGLLSCQKRSGCRLIAQLLVCSGLLVPQMLPVAYAGTVAWQDDMRCGSGAFRQDRQAGLKERILETPNGSIGYFRFGHGSPIVLITGYRASMAEWNAYFLSDLAKHHEVVVFDNRGIGQSQMHDASYSVRDLASDTAALLRGLHLKNATVLGWSMGGIIAQQLAIDEPSLISKLILLSSMPPGPRAALPPTDVDQALSGSGSGHFDHVMEVLFPTPALPSAKACFVHDMFAPVGYTEPHITDAVTHAQDLILRRWKQDNQALRGLDRVTVPTLILAGTSDEVLRPSNSVVLGHILPNATLVEVRAGGHAMMYQYPRQLADRIVRFIGTQ</sequence>
<dbReference type="InterPro" id="IPR000639">
    <property type="entry name" value="Epox_hydrolase-like"/>
</dbReference>